<dbReference type="InterPro" id="IPR019734">
    <property type="entry name" value="TPR_rpt"/>
</dbReference>
<dbReference type="AlphaFoldDB" id="T1I479"/>
<dbReference type="OMA" id="DECKGYE"/>
<dbReference type="Gene3D" id="2.40.50.550">
    <property type="match status" value="1"/>
</dbReference>
<evidence type="ECO:0000259" key="1">
    <source>
        <dbReference type="Pfam" id="PF16669"/>
    </source>
</evidence>
<dbReference type="Proteomes" id="UP000015103">
    <property type="component" value="Unassembled WGS sequence"/>
</dbReference>
<proteinExistence type="predicted"/>
<dbReference type="HOGENOM" id="CLU_026886_2_1_1"/>
<keyword evidence="3" id="KW-1185">Reference proteome</keyword>
<dbReference type="VEuPathDB" id="VectorBase:RPRC011098"/>
<dbReference type="EMBL" id="ACPB03024451">
    <property type="status" value="NOT_ANNOTATED_CDS"/>
    <property type="molecule type" value="Genomic_DNA"/>
</dbReference>
<reference evidence="2" key="1">
    <citation type="submission" date="2015-05" db="UniProtKB">
        <authorList>
            <consortium name="EnsemblMetazoa"/>
        </authorList>
    </citation>
    <scope>IDENTIFICATION</scope>
</reference>
<dbReference type="eggNOG" id="ENOG502QQ6C">
    <property type="taxonomic scope" value="Eukaryota"/>
</dbReference>
<dbReference type="InterPro" id="IPR038645">
    <property type="entry name" value="TTC5_OB_sf"/>
</dbReference>
<dbReference type="STRING" id="13249.T1I479"/>
<dbReference type="Pfam" id="PF16669">
    <property type="entry name" value="TTC5_OB"/>
    <property type="match status" value="1"/>
</dbReference>
<sequence>MFWMKLGQLYSLTKSDKQPAIDALTKVVTIDPNNTVAWNILADCYWDKKLYEKAQFCLEKSLKLVRSKEALRNMSAVCRELAAKYRGREKIYLQTGLNLAKEAVAMDVKDGSSWAVLGNAYLTGHLKLQEGLKSAKLALSAYKQAVSNGHTLNPELFYYQGYVNAFCENYKEALTSLDNAIALDGDNVPASELKENLLTFLNNIQTSCSNFGKLNTKRLAKLRRVSYRNLYIVHCLQVVEPFASSLGAEPTRISSLHLGENPNLLAYGKVMWCVPAEDCLPFTCGLIEPNGQVFVTTVYNMVPDKKFFVGDTIFIPNPDYKLVNFKYNEQTYQFHSLRVDDP</sequence>
<name>T1I479_RHOPR</name>
<dbReference type="SMART" id="SM00028">
    <property type="entry name" value="TPR"/>
    <property type="match status" value="3"/>
</dbReference>
<evidence type="ECO:0000313" key="2">
    <source>
        <dbReference type="EnsemblMetazoa" id="RPRC011098-PA"/>
    </source>
</evidence>
<dbReference type="InterPro" id="IPR032076">
    <property type="entry name" value="TTC5_OB"/>
</dbReference>
<dbReference type="Pfam" id="PF13181">
    <property type="entry name" value="TPR_8"/>
    <property type="match status" value="2"/>
</dbReference>
<protein>
    <recommendedName>
        <fullName evidence="1">Tetratricopeptide repeat protein 5 OB fold domain-containing protein</fullName>
    </recommendedName>
</protein>
<dbReference type="InParanoid" id="T1I479"/>
<evidence type="ECO:0000313" key="3">
    <source>
        <dbReference type="Proteomes" id="UP000015103"/>
    </source>
</evidence>
<dbReference type="Gene3D" id="1.25.40.10">
    <property type="entry name" value="Tetratricopeptide repeat domain"/>
    <property type="match status" value="1"/>
</dbReference>
<accession>T1I479</accession>
<organism evidence="2 3">
    <name type="scientific">Rhodnius prolixus</name>
    <name type="common">Triatomid bug</name>
    <dbReference type="NCBI Taxonomy" id="13249"/>
    <lineage>
        <taxon>Eukaryota</taxon>
        <taxon>Metazoa</taxon>
        <taxon>Ecdysozoa</taxon>
        <taxon>Arthropoda</taxon>
        <taxon>Hexapoda</taxon>
        <taxon>Insecta</taxon>
        <taxon>Pterygota</taxon>
        <taxon>Neoptera</taxon>
        <taxon>Paraneoptera</taxon>
        <taxon>Hemiptera</taxon>
        <taxon>Heteroptera</taxon>
        <taxon>Panheteroptera</taxon>
        <taxon>Cimicomorpha</taxon>
        <taxon>Reduviidae</taxon>
        <taxon>Triatominae</taxon>
        <taxon>Rhodnius</taxon>
    </lineage>
</organism>
<dbReference type="SUPFAM" id="SSF48452">
    <property type="entry name" value="TPR-like"/>
    <property type="match status" value="1"/>
</dbReference>
<dbReference type="EnsemblMetazoa" id="RPRC011098-RA">
    <property type="protein sequence ID" value="RPRC011098-PA"/>
    <property type="gene ID" value="RPRC011098"/>
</dbReference>
<feature type="domain" description="Tetratricopeptide repeat protein 5 OB fold" evidence="1">
    <location>
        <begin position="250"/>
        <end position="342"/>
    </location>
</feature>
<dbReference type="InterPro" id="IPR011990">
    <property type="entry name" value="TPR-like_helical_dom_sf"/>
</dbReference>